<feature type="transmembrane region" description="Helical" evidence="1">
    <location>
        <begin position="15"/>
        <end position="42"/>
    </location>
</feature>
<evidence type="ECO:0000256" key="1">
    <source>
        <dbReference type="SAM" id="Phobius"/>
    </source>
</evidence>
<evidence type="ECO:0000313" key="3">
    <source>
        <dbReference type="Proteomes" id="UP001295684"/>
    </source>
</evidence>
<evidence type="ECO:0000313" key="2">
    <source>
        <dbReference type="EMBL" id="CAI2375918.1"/>
    </source>
</evidence>
<accession>A0AAD1XNH3</accession>
<proteinExistence type="predicted"/>
<keyword evidence="3" id="KW-1185">Reference proteome</keyword>
<dbReference type="AlphaFoldDB" id="A0AAD1XNH3"/>
<reference evidence="2" key="1">
    <citation type="submission" date="2023-07" db="EMBL/GenBank/DDBJ databases">
        <authorList>
            <consortium name="AG Swart"/>
            <person name="Singh M."/>
            <person name="Singh A."/>
            <person name="Seah K."/>
            <person name="Emmerich C."/>
        </authorList>
    </citation>
    <scope>NUCLEOTIDE SEQUENCE</scope>
    <source>
        <strain evidence="2">DP1</strain>
    </source>
</reference>
<keyword evidence="1" id="KW-0472">Membrane</keyword>
<organism evidence="2 3">
    <name type="scientific">Euplotes crassus</name>
    <dbReference type="NCBI Taxonomy" id="5936"/>
    <lineage>
        <taxon>Eukaryota</taxon>
        <taxon>Sar</taxon>
        <taxon>Alveolata</taxon>
        <taxon>Ciliophora</taxon>
        <taxon>Intramacronucleata</taxon>
        <taxon>Spirotrichea</taxon>
        <taxon>Hypotrichia</taxon>
        <taxon>Euplotida</taxon>
        <taxon>Euplotidae</taxon>
        <taxon>Moneuplotes</taxon>
    </lineage>
</organism>
<dbReference type="Proteomes" id="UP001295684">
    <property type="component" value="Unassembled WGS sequence"/>
</dbReference>
<sequence length="239" mass="26335">MREILIHFSILRYNLFWFLCIHLCTLCILSRLCILLGILCILSHLCIHLCNLSHLCSLLCNLFHLCILLNPLSPLNPPLKPLGAPLGPPLIPLNPPLNPLGAPLNPLGAPLTPLWPLNPPLGPPLGPPLDPPLYPPLPSYPLVWSWSCTSKTSLYSSTKVCSIGSWYPLDSLSRGSLERVISSMTILLSMFSPFLSVSVTVRFEILLSWHNPLILLLINSTSGTSLEIALPAAFRTTDW</sequence>
<name>A0AAD1XNH3_EUPCR</name>
<dbReference type="EMBL" id="CAMPGE010017433">
    <property type="protein sequence ID" value="CAI2375918.1"/>
    <property type="molecule type" value="Genomic_DNA"/>
</dbReference>
<keyword evidence="1" id="KW-0812">Transmembrane</keyword>
<gene>
    <name evidence="2" type="ORF">ECRASSUSDP1_LOCUS17284</name>
</gene>
<comment type="caution">
    <text evidence="2">The sequence shown here is derived from an EMBL/GenBank/DDBJ whole genome shotgun (WGS) entry which is preliminary data.</text>
</comment>
<keyword evidence="1" id="KW-1133">Transmembrane helix</keyword>
<protein>
    <submittedName>
        <fullName evidence="2">Uncharacterized protein</fullName>
    </submittedName>
</protein>